<evidence type="ECO:0000313" key="2">
    <source>
        <dbReference type="Proteomes" id="UP000747542"/>
    </source>
</evidence>
<protein>
    <submittedName>
        <fullName evidence="1">Uncharacterized protein</fullName>
    </submittedName>
</protein>
<name>A0A8J5JM63_HOMAM</name>
<evidence type="ECO:0000313" key="1">
    <source>
        <dbReference type="EMBL" id="KAG7158838.1"/>
    </source>
</evidence>
<keyword evidence="2" id="KW-1185">Reference proteome</keyword>
<organism evidence="1 2">
    <name type="scientific">Homarus americanus</name>
    <name type="common">American lobster</name>
    <dbReference type="NCBI Taxonomy" id="6706"/>
    <lineage>
        <taxon>Eukaryota</taxon>
        <taxon>Metazoa</taxon>
        <taxon>Ecdysozoa</taxon>
        <taxon>Arthropoda</taxon>
        <taxon>Crustacea</taxon>
        <taxon>Multicrustacea</taxon>
        <taxon>Malacostraca</taxon>
        <taxon>Eumalacostraca</taxon>
        <taxon>Eucarida</taxon>
        <taxon>Decapoda</taxon>
        <taxon>Pleocyemata</taxon>
        <taxon>Astacidea</taxon>
        <taxon>Nephropoidea</taxon>
        <taxon>Nephropidae</taxon>
        <taxon>Homarus</taxon>
    </lineage>
</organism>
<dbReference type="Proteomes" id="UP000747542">
    <property type="component" value="Unassembled WGS sequence"/>
</dbReference>
<dbReference type="AlphaFoldDB" id="A0A8J5JM63"/>
<reference evidence="1" key="1">
    <citation type="journal article" date="2021" name="Sci. Adv.">
        <title>The American lobster genome reveals insights on longevity, neural, and immune adaptations.</title>
        <authorList>
            <person name="Polinski J.M."/>
            <person name="Zimin A.V."/>
            <person name="Clark K.F."/>
            <person name="Kohn A.B."/>
            <person name="Sadowski N."/>
            <person name="Timp W."/>
            <person name="Ptitsyn A."/>
            <person name="Khanna P."/>
            <person name="Romanova D.Y."/>
            <person name="Williams P."/>
            <person name="Greenwood S.J."/>
            <person name="Moroz L.L."/>
            <person name="Walt D.R."/>
            <person name="Bodnar A.G."/>
        </authorList>
    </citation>
    <scope>NUCLEOTIDE SEQUENCE</scope>
    <source>
        <strain evidence="1">GMGI-L3</strain>
    </source>
</reference>
<gene>
    <name evidence="1" type="ORF">Hamer_G025803</name>
</gene>
<dbReference type="EMBL" id="JAHLQT010034339">
    <property type="protein sequence ID" value="KAG7158838.1"/>
    <property type="molecule type" value="Genomic_DNA"/>
</dbReference>
<accession>A0A8J5JM63</accession>
<sequence length="89" mass="9682">MSRSMPSQGDGGAVGLTGSIQVHFDVVDGCRFQKVARVIAEFESSQAGQTKGCFTIARANQHSAGQSFFRMLILTLIHGRNETHLKKKC</sequence>
<comment type="caution">
    <text evidence="1">The sequence shown here is derived from an EMBL/GenBank/DDBJ whole genome shotgun (WGS) entry which is preliminary data.</text>
</comment>
<proteinExistence type="predicted"/>